<dbReference type="PANTHER" id="PTHR43008">
    <property type="entry name" value="BENZIL REDUCTASE"/>
    <property type="match status" value="1"/>
</dbReference>
<dbReference type="Gene3D" id="3.40.50.720">
    <property type="entry name" value="NAD(P)-binding Rossmann-like Domain"/>
    <property type="match status" value="1"/>
</dbReference>
<evidence type="ECO:0000256" key="2">
    <source>
        <dbReference type="ARBA" id="ARBA00023002"/>
    </source>
</evidence>
<evidence type="ECO:0000313" key="4">
    <source>
        <dbReference type="Proteomes" id="UP000631300"/>
    </source>
</evidence>
<gene>
    <name evidence="3" type="ORF">GCM10007391_18130</name>
</gene>
<dbReference type="Proteomes" id="UP000631300">
    <property type="component" value="Unassembled WGS sequence"/>
</dbReference>
<dbReference type="PANTHER" id="PTHR43008:SF4">
    <property type="entry name" value="CHAIN DEHYDROGENASE, PUTATIVE (AFU_ORTHOLOGUE AFUA_4G08710)-RELATED"/>
    <property type="match status" value="1"/>
</dbReference>
<dbReference type="InterPro" id="IPR002347">
    <property type="entry name" value="SDR_fam"/>
</dbReference>
<name>A0A918JM10_9ALTE</name>
<evidence type="ECO:0000256" key="1">
    <source>
        <dbReference type="ARBA" id="ARBA00006484"/>
    </source>
</evidence>
<dbReference type="RefSeq" id="WP_189405571.1">
    <property type="nucleotide sequence ID" value="NZ_BMXP01000003.1"/>
</dbReference>
<dbReference type="Pfam" id="PF00106">
    <property type="entry name" value="adh_short"/>
    <property type="match status" value="1"/>
</dbReference>
<dbReference type="GO" id="GO:0050664">
    <property type="term" value="F:oxidoreductase activity, acting on NAD(P)H, oxygen as acceptor"/>
    <property type="evidence" value="ECO:0007669"/>
    <property type="project" value="TreeGrafter"/>
</dbReference>
<keyword evidence="2" id="KW-0560">Oxidoreductase</keyword>
<accession>A0A918JM10</accession>
<sequence>MKEKITVLVGAGAIGVACARRVSASRHILLADVSADNAAAQAEALRDTGYQVTDTTVDVRSRDSVGELAAKAASMGNIERLICAAGVSPSNASADLVFRVDLLGTALVLDCFAAVMARGGNGLVISSQAGHRLAPLSAEQERQLALTPADALLSLPLLQGIDDAMYAYQLAKRGCALRVRAESVKWARRGARLNALSPGITMSPLARRELEGQGGDGYRTMIASSAARRLGTAEEVAAVAEFMMGESGAYICGSDFLIDGGVSAAYFYDDENS</sequence>
<reference evidence="3" key="2">
    <citation type="submission" date="2020-09" db="EMBL/GenBank/DDBJ databases">
        <authorList>
            <person name="Sun Q."/>
            <person name="Kim S."/>
        </authorList>
    </citation>
    <scope>NUCLEOTIDE SEQUENCE</scope>
    <source>
        <strain evidence="3">KCTC 22164</strain>
    </source>
</reference>
<organism evidence="3 4">
    <name type="scientific">Alteromonas halophila</name>
    <dbReference type="NCBI Taxonomy" id="516698"/>
    <lineage>
        <taxon>Bacteria</taxon>
        <taxon>Pseudomonadati</taxon>
        <taxon>Pseudomonadota</taxon>
        <taxon>Gammaproteobacteria</taxon>
        <taxon>Alteromonadales</taxon>
        <taxon>Alteromonadaceae</taxon>
        <taxon>Alteromonas/Salinimonas group</taxon>
        <taxon>Alteromonas</taxon>
    </lineage>
</organism>
<keyword evidence="4" id="KW-1185">Reference proteome</keyword>
<dbReference type="Pfam" id="PF13561">
    <property type="entry name" value="adh_short_C2"/>
    <property type="match status" value="1"/>
</dbReference>
<dbReference type="EMBL" id="BMXP01000003">
    <property type="protein sequence ID" value="GGW84749.1"/>
    <property type="molecule type" value="Genomic_DNA"/>
</dbReference>
<dbReference type="SUPFAM" id="SSF51735">
    <property type="entry name" value="NAD(P)-binding Rossmann-fold domains"/>
    <property type="match status" value="1"/>
</dbReference>
<proteinExistence type="inferred from homology"/>
<dbReference type="NCBIfam" id="NF005395">
    <property type="entry name" value="PRK06940.1"/>
    <property type="match status" value="1"/>
</dbReference>
<evidence type="ECO:0000313" key="3">
    <source>
        <dbReference type="EMBL" id="GGW84749.1"/>
    </source>
</evidence>
<reference evidence="3" key="1">
    <citation type="journal article" date="2014" name="Int. J. Syst. Evol. Microbiol.">
        <title>Complete genome sequence of Corynebacterium casei LMG S-19264T (=DSM 44701T), isolated from a smear-ripened cheese.</title>
        <authorList>
            <consortium name="US DOE Joint Genome Institute (JGI-PGF)"/>
            <person name="Walter F."/>
            <person name="Albersmeier A."/>
            <person name="Kalinowski J."/>
            <person name="Ruckert C."/>
        </authorList>
    </citation>
    <scope>NUCLEOTIDE SEQUENCE</scope>
    <source>
        <strain evidence="3">KCTC 22164</strain>
    </source>
</reference>
<dbReference type="AlphaFoldDB" id="A0A918JM10"/>
<dbReference type="InterPro" id="IPR036291">
    <property type="entry name" value="NAD(P)-bd_dom_sf"/>
</dbReference>
<dbReference type="PROSITE" id="PS51257">
    <property type="entry name" value="PROKAR_LIPOPROTEIN"/>
    <property type="match status" value="1"/>
</dbReference>
<comment type="similarity">
    <text evidence="1">Belongs to the short-chain dehydrogenases/reductases (SDR) family.</text>
</comment>
<protein>
    <submittedName>
        <fullName evidence="3">Short-chain dehydrogenase</fullName>
    </submittedName>
</protein>
<comment type="caution">
    <text evidence="3">The sequence shown here is derived from an EMBL/GenBank/DDBJ whole genome shotgun (WGS) entry which is preliminary data.</text>
</comment>
<dbReference type="PRINTS" id="PR00081">
    <property type="entry name" value="GDHRDH"/>
</dbReference>